<reference evidence="1" key="1">
    <citation type="submission" date="2018-05" db="EMBL/GenBank/DDBJ databases">
        <authorList>
            <person name="Lanie J.A."/>
            <person name="Ng W.-L."/>
            <person name="Kazmierczak K.M."/>
            <person name="Andrzejewski T.M."/>
            <person name="Davidsen T.M."/>
            <person name="Wayne K.J."/>
            <person name="Tettelin H."/>
            <person name="Glass J.I."/>
            <person name="Rusch D."/>
            <person name="Podicherti R."/>
            <person name="Tsui H.-C.T."/>
            <person name="Winkler M.E."/>
        </authorList>
    </citation>
    <scope>NUCLEOTIDE SEQUENCE</scope>
</reference>
<gene>
    <name evidence="1" type="ORF">METZ01_LOCUS13588</name>
</gene>
<dbReference type="AlphaFoldDB" id="A0A381P2I3"/>
<dbReference type="EMBL" id="UINC01000761">
    <property type="protein sequence ID" value="SUZ60734.1"/>
    <property type="molecule type" value="Genomic_DNA"/>
</dbReference>
<organism evidence="1">
    <name type="scientific">marine metagenome</name>
    <dbReference type="NCBI Taxonomy" id="408172"/>
    <lineage>
        <taxon>unclassified sequences</taxon>
        <taxon>metagenomes</taxon>
        <taxon>ecological metagenomes</taxon>
    </lineage>
</organism>
<protein>
    <submittedName>
        <fullName evidence="1">Uncharacterized protein</fullName>
    </submittedName>
</protein>
<sequence length="65" mass="7345">MSNAQNETLLETLFEQFLDKGFSETEAEKLANERFFEESNAATSRADISKRLRAPFGYRGPPPCS</sequence>
<accession>A0A381P2I3</accession>
<proteinExistence type="predicted"/>
<evidence type="ECO:0000313" key="1">
    <source>
        <dbReference type="EMBL" id="SUZ60734.1"/>
    </source>
</evidence>
<name>A0A381P2I3_9ZZZZ</name>